<feature type="region of interest" description="Disordered" evidence="1">
    <location>
        <begin position="1"/>
        <end position="32"/>
    </location>
</feature>
<sequence length="348" mass="38232">MLSNNAGASDDPTPALPSTNEAPPAGSPLGQLELQDGPAEIVRCPTGLLDLPDELLAVIWEAVFAHRCPQIGHLLSEQAHHGSDPTIMVAHGDPGCRPSARRHIQHLVFRPENVLHPLRLALAAATQLESLTDVVISLAEESTSHPVCRYAEILASLPRLDRLCMMGAISGLHLRSLHILLYNDPDAASEDGSSLSDCFYQQLFPILKDLGLRDLAVSEATHAHWSFLAELEPLTTVTSLYYEALLDEGSDTDRWRGLARLLPLFPALKVLRLWLFDFCDLADLPPASNHPTLVAVLAFLKSTQVRALQLDGNDEQNIVRATRYIGEAEFKLERCRKEDGGQSVDESW</sequence>
<accession>M7XFK6</accession>
<proteinExistence type="predicted"/>
<reference evidence="2 3" key="1">
    <citation type="journal article" date="2012" name="Nat. Commun.">
        <title>A multi-omic map of the lipid-producing yeast Rhodosporidium toruloides.</title>
        <authorList>
            <person name="Zhu Z."/>
            <person name="Zhang S."/>
            <person name="Liu H."/>
            <person name="Shen H."/>
            <person name="Lin X."/>
            <person name="Yang F."/>
            <person name="Zhou Y.J."/>
            <person name="Jin G."/>
            <person name="Ye M."/>
            <person name="Zou H."/>
            <person name="Zou H."/>
            <person name="Zhao Z.K."/>
        </authorList>
    </citation>
    <scope>NUCLEOTIDE SEQUENCE [LARGE SCALE GENOMIC DNA]</scope>
    <source>
        <strain evidence="2 3">NP11</strain>
    </source>
</reference>
<organism evidence="2 3">
    <name type="scientific">Rhodotorula toruloides (strain NP11)</name>
    <name type="common">Yeast</name>
    <name type="synonym">Rhodosporidium toruloides</name>
    <dbReference type="NCBI Taxonomy" id="1130832"/>
    <lineage>
        <taxon>Eukaryota</taxon>
        <taxon>Fungi</taxon>
        <taxon>Dikarya</taxon>
        <taxon>Basidiomycota</taxon>
        <taxon>Pucciniomycotina</taxon>
        <taxon>Microbotryomycetes</taxon>
        <taxon>Sporidiobolales</taxon>
        <taxon>Sporidiobolaceae</taxon>
        <taxon>Rhodotorula</taxon>
    </lineage>
</organism>
<evidence type="ECO:0000313" key="2">
    <source>
        <dbReference type="EMBL" id="EMS22619.1"/>
    </source>
</evidence>
<name>M7XFK6_RHOT1</name>
<dbReference type="Proteomes" id="UP000016926">
    <property type="component" value="Unassembled WGS sequence"/>
</dbReference>
<protein>
    <submittedName>
        <fullName evidence="2">Uncharacterized protein</fullName>
    </submittedName>
</protein>
<evidence type="ECO:0000256" key="1">
    <source>
        <dbReference type="SAM" id="MobiDB-lite"/>
    </source>
</evidence>
<keyword evidence="3" id="KW-1185">Reference proteome</keyword>
<dbReference type="EMBL" id="KB722650">
    <property type="protein sequence ID" value="EMS22619.1"/>
    <property type="molecule type" value="Genomic_DNA"/>
</dbReference>
<dbReference type="HOGENOM" id="CLU_797289_0_0_1"/>
<dbReference type="GeneID" id="27371985"/>
<dbReference type="AlphaFoldDB" id="M7XFK6"/>
<dbReference type="OrthoDB" id="10276980at2759"/>
<gene>
    <name evidence="2" type="ORF">RHTO_07972</name>
</gene>
<evidence type="ECO:0000313" key="3">
    <source>
        <dbReference type="Proteomes" id="UP000016926"/>
    </source>
</evidence>
<dbReference type="RefSeq" id="XP_016273738.1">
    <property type="nucleotide sequence ID" value="XM_016421626.1"/>
</dbReference>